<dbReference type="SUPFAM" id="SSF52374">
    <property type="entry name" value="Nucleotidylyl transferase"/>
    <property type="match status" value="1"/>
</dbReference>
<dbReference type="InterPro" id="IPR001412">
    <property type="entry name" value="aa-tRNA-synth_I_CS"/>
</dbReference>
<dbReference type="InterPro" id="IPR020751">
    <property type="entry name" value="aa-tRNA-synth_I_codon-bd_sub2"/>
</dbReference>
<dbReference type="EC" id="6.1.1.17" evidence="8"/>
<dbReference type="PRINTS" id="PR00987">
    <property type="entry name" value="TRNASYNTHGLU"/>
</dbReference>
<keyword evidence="12" id="KW-1185">Reference proteome</keyword>
<evidence type="ECO:0000256" key="4">
    <source>
        <dbReference type="ARBA" id="ARBA00022741"/>
    </source>
</evidence>
<evidence type="ECO:0000313" key="12">
    <source>
        <dbReference type="Proteomes" id="UP001595444"/>
    </source>
</evidence>
<dbReference type="HAMAP" id="MF_00022">
    <property type="entry name" value="Glu_tRNA_synth_type1"/>
    <property type="match status" value="1"/>
</dbReference>
<dbReference type="PANTHER" id="PTHR43311">
    <property type="entry name" value="GLUTAMATE--TRNA LIGASE"/>
    <property type="match status" value="1"/>
</dbReference>
<dbReference type="InterPro" id="IPR004527">
    <property type="entry name" value="Glu-tRNA-ligase_bac/mito"/>
</dbReference>
<dbReference type="CDD" id="cd00808">
    <property type="entry name" value="GluRS_core"/>
    <property type="match status" value="1"/>
</dbReference>
<keyword evidence="6 8" id="KW-0648">Protein biosynthesis</keyword>
<dbReference type="InterPro" id="IPR020058">
    <property type="entry name" value="Glu/Gln-tRNA-synth_Ib_cat-dom"/>
</dbReference>
<proteinExistence type="inferred from homology"/>
<gene>
    <name evidence="8 11" type="primary">gltX</name>
    <name evidence="11" type="ORF">ACFOKA_04135</name>
</gene>
<reference evidence="12" key="1">
    <citation type="journal article" date="2019" name="Int. J. Syst. Evol. Microbiol.">
        <title>The Global Catalogue of Microorganisms (GCM) 10K type strain sequencing project: providing services to taxonomists for standard genome sequencing and annotation.</title>
        <authorList>
            <consortium name="The Broad Institute Genomics Platform"/>
            <consortium name="The Broad Institute Genome Sequencing Center for Infectious Disease"/>
            <person name="Wu L."/>
            <person name="Ma J."/>
        </authorList>
    </citation>
    <scope>NUCLEOTIDE SEQUENCE [LARGE SCALE GENOMIC DNA]</scope>
    <source>
        <strain evidence="12">KCTC 62164</strain>
    </source>
</reference>
<dbReference type="Pfam" id="PF19269">
    <property type="entry name" value="Anticodon_2"/>
    <property type="match status" value="1"/>
</dbReference>
<dbReference type="PROSITE" id="PS00178">
    <property type="entry name" value="AA_TRNA_LIGASE_I"/>
    <property type="match status" value="1"/>
</dbReference>
<keyword evidence="2 8" id="KW-0963">Cytoplasm</keyword>
<comment type="similarity">
    <text evidence="1 8">Belongs to the class-I aminoacyl-tRNA synthetase family. Glutamate--tRNA ligase type 1 subfamily.</text>
</comment>
<comment type="function">
    <text evidence="8">Catalyzes the attachment of glutamate to tRNA(Glu) in a two-step reaction: glutamate is first activated by ATP to form Glu-AMP and then transferred to the acceptor end of tRNA(Glu).</text>
</comment>
<name>A0ABV7D1Q9_9PROT</name>
<dbReference type="PANTHER" id="PTHR43311:SF2">
    <property type="entry name" value="GLUTAMATE--TRNA LIGASE, MITOCHONDRIAL-RELATED"/>
    <property type="match status" value="1"/>
</dbReference>
<organism evidence="11 12">
    <name type="scientific">Kordiimonas pumila</name>
    <dbReference type="NCBI Taxonomy" id="2161677"/>
    <lineage>
        <taxon>Bacteria</taxon>
        <taxon>Pseudomonadati</taxon>
        <taxon>Pseudomonadota</taxon>
        <taxon>Alphaproteobacteria</taxon>
        <taxon>Kordiimonadales</taxon>
        <taxon>Kordiimonadaceae</taxon>
        <taxon>Kordiimonas</taxon>
    </lineage>
</organism>
<feature type="domain" description="Glutamyl/glutaminyl-tRNA synthetase class Ib catalytic" evidence="9">
    <location>
        <begin position="4"/>
        <end position="304"/>
    </location>
</feature>
<dbReference type="InterPro" id="IPR033910">
    <property type="entry name" value="GluRS_core"/>
</dbReference>
<keyword evidence="5 8" id="KW-0067">ATP-binding</keyword>
<dbReference type="Proteomes" id="UP001595444">
    <property type="component" value="Unassembled WGS sequence"/>
</dbReference>
<feature type="domain" description="Aminoacyl-tRNA synthetase class I anticodon-binding" evidence="10">
    <location>
        <begin position="331"/>
        <end position="462"/>
    </location>
</feature>
<evidence type="ECO:0000256" key="7">
    <source>
        <dbReference type="ARBA" id="ARBA00023146"/>
    </source>
</evidence>
<dbReference type="Gene3D" id="1.10.10.350">
    <property type="match status" value="1"/>
</dbReference>
<dbReference type="SUPFAM" id="SSF48163">
    <property type="entry name" value="An anticodon-binding domain of class I aminoacyl-tRNA synthetases"/>
    <property type="match status" value="1"/>
</dbReference>
<comment type="subunit">
    <text evidence="8">Monomer.</text>
</comment>
<dbReference type="Gene3D" id="3.40.50.620">
    <property type="entry name" value="HUPs"/>
    <property type="match status" value="1"/>
</dbReference>
<evidence type="ECO:0000259" key="9">
    <source>
        <dbReference type="Pfam" id="PF00749"/>
    </source>
</evidence>
<comment type="caution">
    <text evidence="8">Lacks conserved residue(s) required for the propagation of feature annotation.</text>
</comment>
<dbReference type="GO" id="GO:0004818">
    <property type="term" value="F:glutamate-tRNA ligase activity"/>
    <property type="evidence" value="ECO:0007669"/>
    <property type="project" value="UniProtKB-EC"/>
</dbReference>
<keyword evidence="4 8" id="KW-0547">Nucleotide-binding</keyword>
<feature type="short sequence motif" description="'HIGH' region" evidence="8">
    <location>
        <begin position="10"/>
        <end position="20"/>
    </location>
</feature>
<comment type="catalytic activity">
    <reaction evidence="8">
        <text>tRNA(Glu) + L-glutamate + ATP = L-glutamyl-tRNA(Glu) + AMP + diphosphate</text>
        <dbReference type="Rhea" id="RHEA:23540"/>
        <dbReference type="Rhea" id="RHEA-COMP:9663"/>
        <dbReference type="Rhea" id="RHEA-COMP:9680"/>
        <dbReference type="ChEBI" id="CHEBI:29985"/>
        <dbReference type="ChEBI" id="CHEBI:30616"/>
        <dbReference type="ChEBI" id="CHEBI:33019"/>
        <dbReference type="ChEBI" id="CHEBI:78442"/>
        <dbReference type="ChEBI" id="CHEBI:78520"/>
        <dbReference type="ChEBI" id="CHEBI:456215"/>
        <dbReference type="EC" id="6.1.1.17"/>
    </reaction>
</comment>
<sequence>MPNIVTRFAPSPTGFLHIGGARTALYNWLFARHHGGKFLLRIEDTDRKRSTDEAISAILSGMEWLGLNWDGAAVSQFERSNRHRTVAEEMLAKGKAYKCFATPDELAALREDARANGTQFRGDIWRDRQDEAPVDTPFSIRIKMPRDGSVTIEDQVQGSVTVQNNELDDMILLRSDGNPTYMLAVVVDDYDMGVTHVIRGDDHLNNAFRQIQIYKAMGWPEPIYAHIPLIHGPDGKKLSKRHGALGVDAYANMGFLPEAMRNYLLRLGWSHGDDEIITTEQAISWFNLENIGQSPSRFDFDKIDHLNNHYMRQLRGEDLLALIKDNLENSLQRPINTEEAARIVKALPALSERAKRLDDLLEGASLFCNTRPLTMTDKASEQLTSDIRVSLGTVAKNLAALPVWNGADIKSAIMKFAEANDMKIGKIMQPIRAAVTGGKQSGDLVETLEILGQSEAVERLQDQATA</sequence>
<dbReference type="InterPro" id="IPR045462">
    <property type="entry name" value="aa-tRNA-synth_I_cd-bd"/>
</dbReference>
<evidence type="ECO:0000256" key="8">
    <source>
        <dbReference type="HAMAP-Rule" id="MF_00022"/>
    </source>
</evidence>
<evidence type="ECO:0000256" key="1">
    <source>
        <dbReference type="ARBA" id="ARBA00007894"/>
    </source>
</evidence>
<comment type="caution">
    <text evidence="11">The sequence shown here is derived from an EMBL/GenBank/DDBJ whole genome shotgun (WGS) entry which is preliminary data.</text>
</comment>
<evidence type="ECO:0000256" key="2">
    <source>
        <dbReference type="ARBA" id="ARBA00022490"/>
    </source>
</evidence>
<evidence type="ECO:0000259" key="10">
    <source>
        <dbReference type="Pfam" id="PF19269"/>
    </source>
</evidence>
<evidence type="ECO:0000256" key="5">
    <source>
        <dbReference type="ARBA" id="ARBA00022840"/>
    </source>
</evidence>
<feature type="binding site" evidence="8">
    <location>
        <position position="240"/>
    </location>
    <ligand>
        <name>ATP</name>
        <dbReference type="ChEBI" id="CHEBI:30616"/>
    </ligand>
</feature>
<keyword evidence="3 8" id="KW-0436">Ligase</keyword>
<dbReference type="Pfam" id="PF00749">
    <property type="entry name" value="tRNA-synt_1c"/>
    <property type="match status" value="1"/>
</dbReference>
<feature type="short sequence motif" description="'KMSKS' region" evidence="8">
    <location>
        <begin position="237"/>
        <end position="241"/>
    </location>
</feature>
<accession>A0ABV7D1Q9</accession>
<protein>
    <recommendedName>
        <fullName evidence="8">Glutamate--tRNA ligase</fullName>
        <ecNumber evidence="8">6.1.1.17</ecNumber>
    </recommendedName>
    <alternativeName>
        <fullName evidence="8">Glutamyl-tRNA synthetase</fullName>
        <shortName evidence="8">GluRS</shortName>
    </alternativeName>
</protein>
<dbReference type="RefSeq" id="WP_194212053.1">
    <property type="nucleotide sequence ID" value="NZ_CP061205.1"/>
</dbReference>
<keyword evidence="7 8" id="KW-0030">Aminoacyl-tRNA synthetase</keyword>
<dbReference type="EMBL" id="JBHRSL010000002">
    <property type="protein sequence ID" value="MFC3051091.1"/>
    <property type="molecule type" value="Genomic_DNA"/>
</dbReference>
<dbReference type="InterPro" id="IPR014729">
    <property type="entry name" value="Rossmann-like_a/b/a_fold"/>
</dbReference>
<dbReference type="NCBIfam" id="TIGR00464">
    <property type="entry name" value="gltX_bact"/>
    <property type="match status" value="1"/>
</dbReference>
<dbReference type="InterPro" id="IPR000924">
    <property type="entry name" value="Glu/Gln-tRNA-synth"/>
</dbReference>
<evidence type="ECO:0000256" key="3">
    <source>
        <dbReference type="ARBA" id="ARBA00022598"/>
    </source>
</evidence>
<comment type="subcellular location">
    <subcellularLocation>
        <location evidence="8">Cytoplasm</location>
    </subcellularLocation>
</comment>
<evidence type="ECO:0000313" key="11">
    <source>
        <dbReference type="EMBL" id="MFC3051091.1"/>
    </source>
</evidence>
<dbReference type="InterPro" id="IPR049940">
    <property type="entry name" value="GluQ/Sye"/>
</dbReference>
<evidence type="ECO:0000256" key="6">
    <source>
        <dbReference type="ARBA" id="ARBA00022917"/>
    </source>
</evidence>
<dbReference type="InterPro" id="IPR008925">
    <property type="entry name" value="aa_tRNA-synth_I_cd-bd_sf"/>
</dbReference>